<keyword evidence="8" id="KW-1185">Reference proteome</keyword>
<dbReference type="GO" id="GO:0016477">
    <property type="term" value="P:cell migration"/>
    <property type="evidence" value="ECO:0007669"/>
    <property type="project" value="TreeGrafter"/>
</dbReference>
<dbReference type="PROSITE" id="PS50268">
    <property type="entry name" value="CADHERIN_2"/>
    <property type="match status" value="1"/>
</dbReference>
<dbReference type="KEGG" id="nai:NECAME_13860"/>
<dbReference type="STRING" id="51031.W2SUT4"/>
<keyword evidence="3 5" id="KW-0106">Calcium</keyword>
<evidence type="ECO:0000256" key="2">
    <source>
        <dbReference type="ARBA" id="ARBA00022737"/>
    </source>
</evidence>
<dbReference type="OrthoDB" id="6252479at2759"/>
<evidence type="ECO:0000313" key="8">
    <source>
        <dbReference type="Proteomes" id="UP000053676"/>
    </source>
</evidence>
<dbReference type="SMART" id="SM00112">
    <property type="entry name" value="CA"/>
    <property type="match status" value="1"/>
</dbReference>
<dbReference type="AlphaFoldDB" id="W2SUT4"/>
<evidence type="ECO:0000256" key="5">
    <source>
        <dbReference type="PROSITE-ProRule" id="PRU00043"/>
    </source>
</evidence>
<dbReference type="GO" id="GO:0005509">
    <property type="term" value="F:calcium ion binding"/>
    <property type="evidence" value="ECO:0007669"/>
    <property type="project" value="UniProtKB-UniRule"/>
</dbReference>
<dbReference type="GO" id="GO:0045296">
    <property type="term" value="F:cadherin binding"/>
    <property type="evidence" value="ECO:0007669"/>
    <property type="project" value="TreeGrafter"/>
</dbReference>
<reference evidence="8" key="1">
    <citation type="journal article" date="2014" name="Nat. Genet.">
        <title>Genome of the human hookworm Necator americanus.</title>
        <authorList>
            <person name="Tang Y.T."/>
            <person name="Gao X."/>
            <person name="Rosa B.A."/>
            <person name="Abubucker S."/>
            <person name="Hallsworth-Pepin K."/>
            <person name="Martin J."/>
            <person name="Tyagi R."/>
            <person name="Heizer E."/>
            <person name="Zhang X."/>
            <person name="Bhonagiri-Palsikar V."/>
            <person name="Minx P."/>
            <person name="Warren W.C."/>
            <person name="Wang Q."/>
            <person name="Zhan B."/>
            <person name="Hotez P.J."/>
            <person name="Sternberg P.W."/>
            <person name="Dougall A."/>
            <person name="Gaze S.T."/>
            <person name="Mulvenna J."/>
            <person name="Sotillo J."/>
            <person name="Ranganathan S."/>
            <person name="Rabelo E.M."/>
            <person name="Wilson R.K."/>
            <person name="Felgner P.L."/>
            <person name="Bethony J."/>
            <person name="Hawdon J.M."/>
            <person name="Gasser R.B."/>
            <person name="Loukas A."/>
            <person name="Mitreva M."/>
        </authorList>
    </citation>
    <scope>NUCLEOTIDE SEQUENCE [LARGE SCALE GENOMIC DNA]</scope>
</reference>
<dbReference type="InterPro" id="IPR015919">
    <property type="entry name" value="Cadherin-like_sf"/>
</dbReference>
<proteinExistence type="predicted"/>
<dbReference type="CDD" id="cd11304">
    <property type="entry name" value="Cadherin_repeat"/>
    <property type="match status" value="2"/>
</dbReference>
<dbReference type="Gene3D" id="2.60.40.60">
    <property type="entry name" value="Cadherins"/>
    <property type="match status" value="1"/>
</dbReference>
<accession>W2SUT4</accession>
<evidence type="ECO:0000313" key="7">
    <source>
        <dbReference type="EMBL" id="ETN72462.1"/>
    </source>
</evidence>
<name>W2SUT4_NECAM</name>
<evidence type="ECO:0000256" key="3">
    <source>
        <dbReference type="ARBA" id="ARBA00022837"/>
    </source>
</evidence>
<dbReference type="GO" id="GO:0007156">
    <property type="term" value="P:homophilic cell adhesion via plasma membrane adhesion molecules"/>
    <property type="evidence" value="ECO:0007669"/>
    <property type="project" value="InterPro"/>
</dbReference>
<organism evidence="7 8">
    <name type="scientific">Necator americanus</name>
    <name type="common">Human hookworm</name>
    <dbReference type="NCBI Taxonomy" id="51031"/>
    <lineage>
        <taxon>Eukaryota</taxon>
        <taxon>Metazoa</taxon>
        <taxon>Ecdysozoa</taxon>
        <taxon>Nematoda</taxon>
        <taxon>Chromadorea</taxon>
        <taxon>Rhabditida</taxon>
        <taxon>Rhabditina</taxon>
        <taxon>Rhabditomorpha</taxon>
        <taxon>Strongyloidea</taxon>
        <taxon>Ancylostomatidae</taxon>
        <taxon>Bunostominae</taxon>
        <taxon>Necator</taxon>
    </lineage>
</organism>
<keyword evidence="2" id="KW-0677">Repeat</keyword>
<gene>
    <name evidence="7" type="ORF">NECAME_13860</name>
</gene>
<dbReference type="PRINTS" id="PR00205">
    <property type="entry name" value="CADHERIN"/>
</dbReference>
<comment type="subcellular location">
    <subcellularLocation>
        <location evidence="1">Membrane</location>
    </subcellularLocation>
</comment>
<dbReference type="Pfam" id="PF00028">
    <property type="entry name" value="Cadherin"/>
    <property type="match status" value="1"/>
</dbReference>
<evidence type="ECO:0000256" key="4">
    <source>
        <dbReference type="ARBA" id="ARBA00023136"/>
    </source>
</evidence>
<keyword evidence="4" id="KW-0472">Membrane</keyword>
<dbReference type="PANTHER" id="PTHR24027:SF438">
    <property type="entry name" value="CADHERIN 23"/>
    <property type="match status" value="1"/>
</dbReference>
<dbReference type="PANTHER" id="PTHR24027">
    <property type="entry name" value="CADHERIN-23"/>
    <property type="match status" value="1"/>
</dbReference>
<evidence type="ECO:0000259" key="6">
    <source>
        <dbReference type="PROSITE" id="PS50268"/>
    </source>
</evidence>
<dbReference type="Proteomes" id="UP000053676">
    <property type="component" value="Unassembled WGS sequence"/>
</dbReference>
<dbReference type="EMBL" id="KI664253">
    <property type="protein sequence ID" value="ETN72462.1"/>
    <property type="molecule type" value="Genomic_DNA"/>
</dbReference>
<feature type="domain" description="Cadherin" evidence="6">
    <location>
        <begin position="9"/>
        <end position="132"/>
    </location>
</feature>
<dbReference type="InterPro" id="IPR002126">
    <property type="entry name" value="Cadherin-like_dom"/>
</dbReference>
<dbReference type="InterPro" id="IPR039808">
    <property type="entry name" value="Cadherin"/>
</dbReference>
<evidence type="ECO:0000256" key="1">
    <source>
        <dbReference type="ARBA" id="ARBA00004370"/>
    </source>
</evidence>
<protein>
    <recommendedName>
        <fullName evidence="6">Cadherin domain-containing protein</fullName>
    </recommendedName>
</protein>
<dbReference type="GO" id="GO:0016342">
    <property type="term" value="C:catenin complex"/>
    <property type="evidence" value="ECO:0007669"/>
    <property type="project" value="TreeGrafter"/>
</dbReference>
<sequence>MDSLNEFLVKATNSLCGGSSRLRYAFQDGGNTAKLFNIDSTSGTICLEKHLDYEKEISHQLIVAAIDQIGGGGLSQRGVGPLTAQYNITVREGYKPSGPLVVLSATDDDEGIFGEANVHVYVIDSDASAPSFTQPSYVIKTPEDILPGISIGAVQATGPGQIRYRFYCSKSFVAKENLFDRDLVSVLDHFRY</sequence>
<dbReference type="SUPFAM" id="SSF49313">
    <property type="entry name" value="Cadherin-like"/>
    <property type="match status" value="2"/>
</dbReference>
<dbReference type="GO" id="GO:0008013">
    <property type="term" value="F:beta-catenin binding"/>
    <property type="evidence" value="ECO:0007669"/>
    <property type="project" value="TreeGrafter"/>
</dbReference>